<evidence type="ECO:0000256" key="2">
    <source>
        <dbReference type="ARBA" id="ARBA00022603"/>
    </source>
</evidence>
<protein>
    <submittedName>
        <fullName evidence="6">SAM-dependent methyltransferase</fullName>
        <ecNumber evidence="6">2.1.1.-</ecNumber>
    </submittedName>
</protein>
<organism evidence="6 7">
    <name type="scientific">Saccharothrix lopnurensis</name>
    <dbReference type="NCBI Taxonomy" id="1670621"/>
    <lineage>
        <taxon>Bacteria</taxon>
        <taxon>Bacillati</taxon>
        <taxon>Actinomycetota</taxon>
        <taxon>Actinomycetes</taxon>
        <taxon>Pseudonocardiales</taxon>
        <taxon>Pseudonocardiaceae</taxon>
        <taxon>Saccharothrix</taxon>
    </lineage>
</organism>
<dbReference type="RefSeq" id="WP_380639737.1">
    <property type="nucleotide sequence ID" value="NZ_JBHSQO010000036.1"/>
</dbReference>
<dbReference type="SUPFAM" id="SSF53335">
    <property type="entry name" value="S-adenosyl-L-methionine-dependent methyltransferases"/>
    <property type="match status" value="1"/>
</dbReference>
<evidence type="ECO:0000256" key="5">
    <source>
        <dbReference type="ARBA" id="ARBA00023098"/>
    </source>
</evidence>
<name>A0ABW1PC56_9PSEU</name>
<comment type="caution">
    <text evidence="6">The sequence shown here is derived from an EMBL/GenBank/DDBJ whole genome shotgun (WGS) entry which is preliminary data.</text>
</comment>
<sequence>MTTGIADALGRIAPPGGLVCALWAEGDDLDGAAARTVRLTRDAAGVGPDSRVLDLGGPAVAEALRSAPADAAFDAVVSVHGLEHLATPRQRDRGEHLALLRAFFRSVHRRTAPGAVFAVHTTTANRLPRRPGPALALARVSRALPLWSLCWRTEEIVKACGGAWEVRTVDTHRRDAVRTVHAWLDRLRATGPAVDDEHEDLLRTCARAFEDSHLTLTRLTLHRVD</sequence>
<comment type="similarity">
    <text evidence="1">Belongs to the CFA/CMAS family.</text>
</comment>
<evidence type="ECO:0000256" key="4">
    <source>
        <dbReference type="ARBA" id="ARBA00022691"/>
    </source>
</evidence>
<keyword evidence="3 6" id="KW-0808">Transferase</keyword>
<accession>A0ABW1PC56</accession>
<proteinExistence type="inferred from homology"/>
<evidence type="ECO:0000313" key="6">
    <source>
        <dbReference type="EMBL" id="MFC6092989.1"/>
    </source>
</evidence>
<dbReference type="InterPro" id="IPR029063">
    <property type="entry name" value="SAM-dependent_MTases_sf"/>
</dbReference>
<dbReference type="InterPro" id="IPR050723">
    <property type="entry name" value="CFA/CMAS"/>
</dbReference>
<evidence type="ECO:0000256" key="3">
    <source>
        <dbReference type="ARBA" id="ARBA00022679"/>
    </source>
</evidence>
<dbReference type="Proteomes" id="UP001596220">
    <property type="component" value="Unassembled WGS sequence"/>
</dbReference>
<keyword evidence="7" id="KW-1185">Reference proteome</keyword>
<dbReference type="PANTHER" id="PTHR43667:SF1">
    <property type="entry name" value="CYCLOPROPANE-FATTY-ACYL-PHOSPHOLIPID SYNTHASE"/>
    <property type="match status" value="1"/>
</dbReference>
<keyword evidence="5" id="KW-0443">Lipid metabolism</keyword>
<dbReference type="GO" id="GO:0008168">
    <property type="term" value="F:methyltransferase activity"/>
    <property type="evidence" value="ECO:0007669"/>
    <property type="project" value="UniProtKB-KW"/>
</dbReference>
<keyword evidence="4" id="KW-0949">S-adenosyl-L-methionine</keyword>
<dbReference type="Gene3D" id="3.40.50.150">
    <property type="entry name" value="Vaccinia Virus protein VP39"/>
    <property type="match status" value="1"/>
</dbReference>
<dbReference type="EC" id="2.1.1.-" evidence="6"/>
<gene>
    <name evidence="6" type="ORF">ACFP3R_27270</name>
</gene>
<dbReference type="GO" id="GO:0032259">
    <property type="term" value="P:methylation"/>
    <property type="evidence" value="ECO:0007669"/>
    <property type="project" value="UniProtKB-KW"/>
</dbReference>
<evidence type="ECO:0000256" key="1">
    <source>
        <dbReference type="ARBA" id="ARBA00010815"/>
    </source>
</evidence>
<dbReference type="EMBL" id="JBHSQO010000036">
    <property type="protein sequence ID" value="MFC6092989.1"/>
    <property type="molecule type" value="Genomic_DNA"/>
</dbReference>
<evidence type="ECO:0000313" key="7">
    <source>
        <dbReference type="Proteomes" id="UP001596220"/>
    </source>
</evidence>
<keyword evidence="2 6" id="KW-0489">Methyltransferase</keyword>
<reference evidence="7" key="1">
    <citation type="journal article" date="2019" name="Int. J. Syst. Evol. Microbiol.">
        <title>The Global Catalogue of Microorganisms (GCM) 10K type strain sequencing project: providing services to taxonomists for standard genome sequencing and annotation.</title>
        <authorList>
            <consortium name="The Broad Institute Genomics Platform"/>
            <consortium name="The Broad Institute Genome Sequencing Center for Infectious Disease"/>
            <person name="Wu L."/>
            <person name="Ma J."/>
        </authorList>
    </citation>
    <scope>NUCLEOTIDE SEQUENCE [LARGE SCALE GENOMIC DNA]</scope>
    <source>
        <strain evidence="7">CGMCC 4.7246</strain>
    </source>
</reference>
<dbReference type="PANTHER" id="PTHR43667">
    <property type="entry name" value="CYCLOPROPANE-FATTY-ACYL-PHOSPHOLIPID SYNTHASE"/>
    <property type="match status" value="1"/>
</dbReference>